<protein>
    <submittedName>
        <fullName evidence="1">Uncharacterized protein</fullName>
    </submittedName>
</protein>
<keyword evidence="2" id="KW-1185">Reference proteome</keyword>
<reference evidence="2" key="1">
    <citation type="submission" date="2016-07" db="EMBL/GenBank/DDBJ databases">
        <authorList>
            <person name="Florea S."/>
            <person name="Webb J.S."/>
            <person name="Jaromczyk J."/>
            <person name="Schardl C.L."/>
        </authorList>
    </citation>
    <scope>NUCLEOTIDE SEQUENCE [LARGE SCALE GENOMIC DNA]</scope>
    <source>
        <strain evidence="2">CDC-D5610</strain>
    </source>
</reference>
<dbReference type="AlphaFoldDB" id="A0A222NYG9"/>
<gene>
    <name evidence="1" type="ORF">clem_00305</name>
</gene>
<proteinExistence type="predicted"/>
<dbReference type="KEGG" id="lcd:clem_00305"/>
<organism evidence="1 2">
    <name type="scientific">Legionella clemsonensis</name>
    <dbReference type="NCBI Taxonomy" id="1867846"/>
    <lineage>
        <taxon>Bacteria</taxon>
        <taxon>Pseudomonadati</taxon>
        <taxon>Pseudomonadota</taxon>
        <taxon>Gammaproteobacteria</taxon>
        <taxon>Legionellales</taxon>
        <taxon>Legionellaceae</taxon>
        <taxon>Legionella</taxon>
    </lineage>
</organism>
<accession>A0A222NYG9</accession>
<evidence type="ECO:0000313" key="1">
    <source>
        <dbReference type="EMBL" id="ASQ44628.1"/>
    </source>
</evidence>
<dbReference type="RefSeq" id="WP_094089777.1">
    <property type="nucleotide sequence ID" value="NZ_CP016397.1"/>
</dbReference>
<evidence type="ECO:0000313" key="2">
    <source>
        <dbReference type="Proteomes" id="UP000201728"/>
    </source>
</evidence>
<dbReference type="OrthoDB" id="5649225at2"/>
<name>A0A222NYG9_9GAMM</name>
<dbReference type="EMBL" id="CP016397">
    <property type="protein sequence ID" value="ASQ44628.1"/>
    <property type="molecule type" value="Genomic_DNA"/>
</dbReference>
<dbReference type="Proteomes" id="UP000201728">
    <property type="component" value="Chromosome"/>
</dbReference>
<sequence>MPLPAKALRYGQLKRKTAGSAVPTSGHEVYKVEFTDTDGQIKTGFYKELIPDGIGDGSYPALLAKYSVAASILVRLALGERAAEERLVFDEHGRIKGTVSITLPNYIPLAVSGQSLPADLQERELVCPSTETLLKYNVAELLVSAWRIKCDDRHPGNFSLFGLIDWDMALYPYTYIMKGKRWVDGILKELPEKGMKLLSKDLDNFPVIEGRTHTPTNSKPGNINLAKRFQSFLEFQKLAANQALKTETGDISWQEQFFSALLKELLTFDPDMLRARLQEYFGQEYALYYSSIPQELRKRWEESYPDLTKHLQNFFGKADIINLDYRYLSEDRLEQFKKTYPDVFHYVEEHFENELKLSSYSLPKEKRDELKILYPDLVNELELDFYALPQHKREQLEKTYPDLFNEKTNTQSFVNHIMQVFQREYNELYDAVVLYAGCTQNNSGAPVVGFNRFLRNKPSVFHKIQAWAASENEKMQEHWERYEKEKENHNALNAYTTPPGGRYNLQKMTQRYHQIWRDAHRQTIKAIINSGEILIHDFANALRKNPLPMAVKNETDVSTLTESFELIDDPKLITESETVDCDDASNSKQGLKALEAFVYELHQCTKKYYSVNTIELQASDNQEFCTAVSQLIIKSETEVLPHLTSPKWARAFADCIKDLQEFYNGLHFQRHLISKDVELNKNATHDYSALLNRKHTDREVISTCLKTLFIWVNTLEEEIFNSMILNSIESYKPVFYNVTAQRYRAPHVEAYLKSTKHTCANRLATILSEGGLESSSLNTHLMKNLIPMMITATEAQVEVNLLSVRNAIEHGNFQAEFYAKQAQEYVKEDEQFIIPVSKARIKQFNNAMFVWIARKSDKFIEKLVTSAKKDYKGWGFFGGSRVLEVNGFLEEFRAKKYSKEKLIAMILTNGGNEESSLNTHLLKRILTNMKQDSSSKKIPLPVDLSDITEAHLPYYGTQLKFYAKPKTYEKTAESKVATVEPNY</sequence>